<dbReference type="SUPFAM" id="SSF160909">
    <property type="entry name" value="ATP12-like"/>
    <property type="match status" value="1"/>
</dbReference>
<evidence type="ECO:0000256" key="1">
    <source>
        <dbReference type="ARBA" id="ARBA00004173"/>
    </source>
</evidence>
<comment type="caution">
    <text evidence="6">The sequence shown here is derived from an EMBL/GenBank/DDBJ whole genome shotgun (WGS) entry which is preliminary data.</text>
</comment>
<evidence type="ECO:0000256" key="2">
    <source>
        <dbReference type="ARBA" id="ARBA00008231"/>
    </source>
</evidence>
<organism evidence="6 7">
    <name type="scientific">Rhizoclosmatium globosum</name>
    <dbReference type="NCBI Taxonomy" id="329046"/>
    <lineage>
        <taxon>Eukaryota</taxon>
        <taxon>Fungi</taxon>
        <taxon>Fungi incertae sedis</taxon>
        <taxon>Chytridiomycota</taxon>
        <taxon>Chytridiomycota incertae sedis</taxon>
        <taxon>Chytridiomycetes</taxon>
        <taxon>Chytridiales</taxon>
        <taxon>Chytriomycetaceae</taxon>
        <taxon>Rhizoclosmatium</taxon>
    </lineage>
</organism>
<dbReference type="Gene3D" id="3.30.2180.10">
    <property type="entry name" value="ATP12-like"/>
    <property type="match status" value="1"/>
</dbReference>
<evidence type="ECO:0000256" key="3">
    <source>
        <dbReference type="ARBA" id="ARBA00022946"/>
    </source>
</evidence>
<protein>
    <submittedName>
        <fullName evidence="6">ATP12-domain-containing protein</fullName>
    </submittedName>
</protein>
<dbReference type="InterPro" id="IPR011419">
    <property type="entry name" value="ATP12_ATP_synth-F1-assembly"/>
</dbReference>
<sequence>MIRTLTRTASRCYTTAAATATPAPAAKPLVISRFWKKAFPEESTDGIRIKLDGRTLKNPEGVEIVVPRENKILASLVAAEWEEQERLLKSSSLPMTSIAVRGIELGKAPETRKGVIETMFRYLDTDSILYMQDGPQNLVDLQEKYWRPIINWAAAEFQVPITPTFEIFSVRQTPEAIAKLKVFIESLTPMQLAAFERAVLSSKSFLIGTAILKRGVTVDFATDAARVEVNFQVQKWGEVLDAHDVDYQALKRDLGSVTCCLLD</sequence>
<dbReference type="EMBL" id="MCGO01000060">
    <property type="protein sequence ID" value="ORY35139.1"/>
    <property type="molecule type" value="Genomic_DNA"/>
</dbReference>
<evidence type="ECO:0000256" key="5">
    <source>
        <dbReference type="ARBA" id="ARBA00023186"/>
    </source>
</evidence>
<comment type="similarity">
    <text evidence="2">Belongs to the ATP12 family.</text>
</comment>
<evidence type="ECO:0000313" key="7">
    <source>
        <dbReference type="Proteomes" id="UP000193642"/>
    </source>
</evidence>
<gene>
    <name evidence="6" type="ORF">BCR33DRAFT_855627</name>
</gene>
<dbReference type="Gene3D" id="1.10.3580.10">
    <property type="entry name" value="ATP12 ATPase"/>
    <property type="match status" value="1"/>
</dbReference>
<dbReference type="GO" id="GO:0033615">
    <property type="term" value="P:mitochondrial proton-transporting ATP synthase complex assembly"/>
    <property type="evidence" value="ECO:0007669"/>
    <property type="project" value="TreeGrafter"/>
</dbReference>
<dbReference type="InterPro" id="IPR023335">
    <property type="entry name" value="ATP12_ortho_dom_sf"/>
</dbReference>
<evidence type="ECO:0000313" key="6">
    <source>
        <dbReference type="EMBL" id="ORY35139.1"/>
    </source>
</evidence>
<dbReference type="InterPro" id="IPR042272">
    <property type="entry name" value="ATP12_ATP_synth-F1-assembly_N"/>
</dbReference>
<keyword evidence="7" id="KW-1185">Reference proteome</keyword>
<keyword evidence="3" id="KW-0809">Transit peptide</keyword>
<dbReference type="STRING" id="329046.A0A1Y2BK51"/>
<dbReference type="GO" id="GO:0005739">
    <property type="term" value="C:mitochondrion"/>
    <property type="evidence" value="ECO:0007669"/>
    <property type="project" value="UniProtKB-SubCell"/>
</dbReference>
<reference evidence="6 7" key="1">
    <citation type="submission" date="2016-07" db="EMBL/GenBank/DDBJ databases">
        <title>Pervasive Adenine N6-methylation of Active Genes in Fungi.</title>
        <authorList>
            <consortium name="DOE Joint Genome Institute"/>
            <person name="Mondo S.J."/>
            <person name="Dannebaum R.O."/>
            <person name="Kuo R.C."/>
            <person name="Labutti K."/>
            <person name="Haridas S."/>
            <person name="Kuo A."/>
            <person name="Salamov A."/>
            <person name="Ahrendt S.R."/>
            <person name="Lipzen A."/>
            <person name="Sullivan W."/>
            <person name="Andreopoulos W.B."/>
            <person name="Clum A."/>
            <person name="Lindquist E."/>
            <person name="Daum C."/>
            <person name="Ramamoorthy G.K."/>
            <person name="Gryganskyi A."/>
            <person name="Culley D."/>
            <person name="Magnuson J.K."/>
            <person name="James T.Y."/>
            <person name="O'Malley M.A."/>
            <person name="Stajich J.E."/>
            <person name="Spatafora J.W."/>
            <person name="Visel A."/>
            <person name="Grigoriev I.V."/>
        </authorList>
    </citation>
    <scope>NUCLEOTIDE SEQUENCE [LARGE SCALE GENOMIC DNA]</scope>
    <source>
        <strain evidence="6 7">JEL800</strain>
    </source>
</reference>
<name>A0A1Y2BK51_9FUNG</name>
<dbReference type="Proteomes" id="UP000193642">
    <property type="component" value="Unassembled WGS sequence"/>
</dbReference>
<evidence type="ECO:0000256" key="4">
    <source>
        <dbReference type="ARBA" id="ARBA00023128"/>
    </source>
</evidence>
<proteinExistence type="inferred from homology"/>
<accession>A0A1Y2BK51</accession>
<dbReference type="AlphaFoldDB" id="A0A1Y2BK51"/>
<keyword evidence="5" id="KW-0143">Chaperone</keyword>
<dbReference type="Pfam" id="PF07542">
    <property type="entry name" value="ATP12"/>
    <property type="match status" value="1"/>
</dbReference>
<dbReference type="PANTHER" id="PTHR21013:SF10">
    <property type="entry name" value="ATP SYNTHASE MITOCHONDRIAL F1 COMPLEX ASSEMBLY FACTOR 2"/>
    <property type="match status" value="1"/>
</dbReference>
<dbReference type="PANTHER" id="PTHR21013">
    <property type="entry name" value="ATP SYNTHASE MITOCHONDRIAL F1 COMPLEX ASSEMBLY FACTOR 2/ATP12 PROTEIN, MITOCHONDRIAL PRECURSOR"/>
    <property type="match status" value="1"/>
</dbReference>
<comment type="subcellular location">
    <subcellularLocation>
        <location evidence="1">Mitochondrion</location>
    </subcellularLocation>
</comment>
<dbReference type="OrthoDB" id="5673at2759"/>
<keyword evidence="4" id="KW-0496">Mitochondrion</keyword>